<dbReference type="EMBL" id="CM011683">
    <property type="protein sequence ID" value="TMS13965.1"/>
    <property type="molecule type" value="Genomic_DNA"/>
</dbReference>
<comment type="caution">
    <text evidence="1">The sequence shown here is derived from an EMBL/GenBank/DDBJ whole genome shotgun (WGS) entry which is preliminary data.</text>
</comment>
<dbReference type="Proteomes" id="UP000793456">
    <property type="component" value="Chromosome X"/>
</dbReference>
<sequence length="309" mass="31548">MLPSIFTGTMSDIANTDDVNIGDNEGKVGAENEVAVEGGLGKNVALSNTAHIDVTGTNADTGLIGAKNSYDVTACLTALIAQPHFGEHRPSVSECRNEYDFALCCKDTAKRKQTLPWQIVFLIDSCCFFISAGTMAHRIGNTEKIIVGDNSGKIGADNAISISDKAALDPLLQGIPTRNEVNIGNITNMAIGENIGDIGANNNCNVSGRKGVKLSIGNIYTMNTGSNTGDIGAGNNCNIMGGEGVKIAIGNIGNMTAGDNAGGIGVGNNCNVNGGKGVEINIGNATNTVLGSNAGGIGAGNNINISQCE</sequence>
<evidence type="ECO:0000313" key="2">
    <source>
        <dbReference type="Proteomes" id="UP000793456"/>
    </source>
</evidence>
<gene>
    <name evidence="1" type="ORF">E3U43_022445</name>
</gene>
<proteinExistence type="predicted"/>
<keyword evidence="2" id="KW-1185">Reference proteome</keyword>
<organism evidence="1 2">
    <name type="scientific">Larimichthys crocea</name>
    <name type="common">Large yellow croaker</name>
    <name type="synonym">Pseudosciaena crocea</name>
    <dbReference type="NCBI Taxonomy" id="215358"/>
    <lineage>
        <taxon>Eukaryota</taxon>
        <taxon>Metazoa</taxon>
        <taxon>Chordata</taxon>
        <taxon>Craniata</taxon>
        <taxon>Vertebrata</taxon>
        <taxon>Euteleostomi</taxon>
        <taxon>Actinopterygii</taxon>
        <taxon>Neopterygii</taxon>
        <taxon>Teleostei</taxon>
        <taxon>Neoteleostei</taxon>
        <taxon>Acanthomorphata</taxon>
        <taxon>Eupercaria</taxon>
        <taxon>Sciaenidae</taxon>
        <taxon>Larimichthys</taxon>
    </lineage>
</organism>
<evidence type="ECO:0000313" key="1">
    <source>
        <dbReference type="EMBL" id="TMS13965.1"/>
    </source>
</evidence>
<name>A0ACD3R3I7_LARCR</name>
<accession>A0ACD3R3I7</accession>
<protein>
    <submittedName>
        <fullName evidence="1">Uncharacterized protein</fullName>
    </submittedName>
</protein>
<reference evidence="1" key="1">
    <citation type="submission" date="2018-11" db="EMBL/GenBank/DDBJ databases">
        <title>The sequence and de novo assembly of Larimichthys crocea genome using PacBio and Hi-C technologies.</title>
        <authorList>
            <person name="Xu P."/>
            <person name="Chen B."/>
            <person name="Zhou Z."/>
            <person name="Ke Q."/>
            <person name="Wu Y."/>
            <person name="Bai H."/>
            <person name="Pu F."/>
        </authorList>
    </citation>
    <scope>NUCLEOTIDE SEQUENCE</scope>
    <source>
        <tissue evidence="1">Muscle</tissue>
    </source>
</reference>